<dbReference type="RefSeq" id="WP_014805203.1">
    <property type="nucleotide sequence ID" value="NC_018020.1"/>
</dbReference>
<proteinExistence type="predicted"/>
<keyword evidence="1" id="KW-0732">Signal</keyword>
<name>I4BBS1_TURPD</name>
<feature type="signal peptide" evidence="1">
    <location>
        <begin position="1"/>
        <end position="29"/>
    </location>
</feature>
<reference evidence="2 3" key="1">
    <citation type="submission" date="2012-06" db="EMBL/GenBank/DDBJ databases">
        <title>The complete chromosome of genome of Turneriella parva DSM 21527.</title>
        <authorList>
            <consortium name="US DOE Joint Genome Institute (JGI-PGF)"/>
            <person name="Lucas S."/>
            <person name="Han J."/>
            <person name="Lapidus A."/>
            <person name="Bruce D."/>
            <person name="Goodwin L."/>
            <person name="Pitluck S."/>
            <person name="Peters L."/>
            <person name="Kyrpides N."/>
            <person name="Mavromatis K."/>
            <person name="Ivanova N."/>
            <person name="Mikhailova N."/>
            <person name="Chertkov O."/>
            <person name="Detter J.C."/>
            <person name="Tapia R."/>
            <person name="Han C."/>
            <person name="Land M."/>
            <person name="Hauser L."/>
            <person name="Markowitz V."/>
            <person name="Cheng J.-F."/>
            <person name="Hugenholtz P."/>
            <person name="Woyke T."/>
            <person name="Wu D."/>
            <person name="Gronow S."/>
            <person name="Wellnitz S."/>
            <person name="Brambilla E."/>
            <person name="Klenk H.-P."/>
            <person name="Eisen J.A."/>
        </authorList>
    </citation>
    <scope>NUCLEOTIDE SEQUENCE [LARGE SCALE GENOMIC DNA]</scope>
    <source>
        <strain evidence="3">ATCC BAA-1111 / DSM 21527 / NCTC 11395 / H</strain>
    </source>
</reference>
<feature type="chain" id="PRO_5003686529" description="Lipoprotein" evidence="1">
    <location>
        <begin position="30"/>
        <end position="256"/>
    </location>
</feature>
<evidence type="ECO:0000313" key="2">
    <source>
        <dbReference type="EMBL" id="AFM14728.1"/>
    </source>
</evidence>
<dbReference type="AlphaFoldDB" id="I4BBS1"/>
<dbReference type="STRING" id="869212.Turpa_4095"/>
<evidence type="ECO:0000256" key="1">
    <source>
        <dbReference type="SAM" id="SignalP"/>
    </source>
</evidence>
<protein>
    <recommendedName>
        <fullName evidence="4">Lipoprotein</fullName>
    </recommendedName>
</protein>
<dbReference type="Proteomes" id="UP000006048">
    <property type="component" value="Chromosome"/>
</dbReference>
<dbReference type="EMBL" id="CP002959">
    <property type="protein sequence ID" value="AFM14728.1"/>
    <property type="molecule type" value="Genomic_DNA"/>
</dbReference>
<dbReference type="PROSITE" id="PS51257">
    <property type="entry name" value="PROKAR_LIPOPROTEIN"/>
    <property type="match status" value="1"/>
</dbReference>
<dbReference type="KEGG" id="tpx:Turpa_4095"/>
<evidence type="ECO:0000313" key="3">
    <source>
        <dbReference type="Proteomes" id="UP000006048"/>
    </source>
</evidence>
<organism evidence="2 3">
    <name type="scientific">Turneriella parva (strain ATCC BAA-1111 / DSM 21527 / NCTC 11395 / H)</name>
    <name type="common">Leptospira parva</name>
    <dbReference type="NCBI Taxonomy" id="869212"/>
    <lineage>
        <taxon>Bacteria</taxon>
        <taxon>Pseudomonadati</taxon>
        <taxon>Spirochaetota</taxon>
        <taxon>Spirochaetia</taxon>
        <taxon>Leptospirales</taxon>
        <taxon>Leptospiraceae</taxon>
        <taxon>Turneriella</taxon>
    </lineage>
</organism>
<evidence type="ECO:0008006" key="4">
    <source>
        <dbReference type="Google" id="ProtNLM"/>
    </source>
</evidence>
<dbReference type="HOGENOM" id="CLU_1085633_0_0_12"/>
<gene>
    <name evidence="2" type="ordered locus">Turpa_4095</name>
</gene>
<accession>I4BBS1</accession>
<sequence length="256" mass="27205">MKINRAVKPRFAKATILLFFFAGFGACNIEVGNPDTGEAPVPLTRRLNVSVIGGEPCQNTSDDSCIAAPINVGGAHLALRYEVTSVSLSLASTQFKPQPAEGTRTNLSLLKEATIEMQSTDLSQAGGTLALAFEPAVKGDAVLQMKGYITGELAGVKLRLPMTIEEGDPLLAESETSGSAPLAGVTFDANQWLDFTDQPLSGKQLLEGLTSGACQTLESKSCSRYTSQVSRVIANKVMRSMGTVRQAPKNSPKQRR</sequence>
<keyword evidence="3" id="KW-1185">Reference proteome</keyword>